<dbReference type="AlphaFoldDB" id="A0A2S9YCF2"/>
<evidence type="ECO:0000259" key="2">
    <source>
        <dbReference type="Pfam" id="PF02129"/>
    </source>
</evidence>
<dbReference type="Gene3D" id="3.40.50.1820">
    <property type="entry name" value="alpha/beta hydrolase"/>
    <property type="match status" value="1"/>
</dbReference>
<keyword evidence="4" id="KW-1185">Reference proteome</keyword>
<proteinExistence type="predicted"/>
<reference evidence="3 4" key="1">
    <citation type="submission" date="2018-03" db="EMBL/GenBank/DDBJ databases">
        <title>Draft Genome Sequences of the Obligatory Marine Myxobacteria Enhygromyxa salina SWB005.</title>
        <authorList>
            <person name="Poehlein A."/>
            <person name="Moghaddam J.A."/>
            <person name="Harms H."/>
            <person name="Alanjari M."/>
            <person name="Koenig G.M."/>
            <person name="Daniel R."/>
            <person name="Schaeberle T.F."/>
        </authorList>
    </citation>
    <scope>NUCLEOTIDE SEQUENCE [LARGE SCALE GENOMIC DNA]</scope>
    <source>
        <strain evidence="3 4">SWB005</strain>
    </source>
</reference>
<dbReference type="Pfam" id="PF02129">
    <property type="entry name" value="Peptidase_S15"/>
    <property type="match status" value="1"/>
</dbReference>
<organism evidence="3 4">
    <name type="scientific">Enhygromyxa salina</name>
    <dbReference type="NCBI Taxonomy" id="215803"/>
    <lineage>
        <taxon>Bacteria</taxon>
        <taxon>Pseudomonadati</taxon>
        <taxon>Myxococcota</taxon>
        <taxon>Polyangia</taxon>
        <taxon>Nannocystales</taxon>
        <taxon>Nannocystaceae</taxon>
        <taxon>Enhygromyxa</taxon>
    </lineage>
</organism>
<dbReference type="InterPro" id="IPR029058">
    <property type="entry name" value="AB_hydrolase_fold"/>
</dbReference>
<accession>A0A2S9YCF2</accession>
<dbReference type="PANTHER" id="PTHR22946">
    <property type="entry name" value="DIENELACTONE HYDROLASE DOMAIN-CONTAINING PROTEIN-RELATED"/>
    <property type="match status" value="1"/>
</dbReference>
<comment type="caution">
    <text evidence="3">The sequence shown here is derived from an EMBL/GenBank/DDBJ whole genome shotgun (WGS) entry which is preliminary data.</text>
</comment>
<dbReference type="Proteomes" id="UP000237968">
    <property type="component" value="Unassembled WGS sequence"/>
</dbReference>
<evidence type="ECO:0000313" key="4">
    <source>
        <dbReference type="Proteomes" id="UP000237968"/>
    </source>
</evidence>
<dbReference type="GO" id="GO:0016787">
    <property type="term" value="F:hydrolase activity"/>
    <property type="evidence" value="ECO:0007669"/>
    <property type="project" value="UniProtKB-KW"/>
</dbReference>
<protein>
    <submittedName>
        <fullName evidence="3">Alpha/beta hydrolase family protein</fullName>
    </submittedName>
</protein>
<feature type="domain" description="Xaa-Pro dipeptidyl-peptidase-like" evidence="2">
    <location>
        <begin position="118"/>
        <end position="228"/>
    </location>
</feature>
<dbReference type="OrthoDB" id="9771666at2"/>
<keyword evidence="3" id="KW-0378">Hydrolase</keyword>
<dbReference type="SUPFAM" id="SSF53474">
    <property type="entry name" value="alpha/beta-Hydrolases"/>
    <property type="match status" value="1"/>
</dbReference>
<gene>
    <name evidence="3" type="ORF">ENSA5_21280</name>
</gene>
<dbReference type="InterPro" id="IPR000383">
    <property type="entry name" value="Xaa-Pro-like_dom"/>
</dbReference>
<dbReference type="InterPro" id="IPR050261">
    <property type="entry name" value="FrsA_esterase"/>
</dbReference>
<dbReference type="EMBL" id="PVNK01000112">
    <property type="protein sequence ID" value="PRQ02775.1"/>
    <property type="molecule type" value="Genomic_DNA"/>
</dbReference>
<name>A0A2S9YCF2_9BACT</name>
<feature type="region of interest" description="Disordered" evidence="1">
    <location>
        <begin position="72"/>
        <end position="96"/>
    </location>
</feature>
<evidence type="ECO:0000256" key="1">
    <source>
        <dbReference type="SAM" id="MobiDB-lite"/>
    </source>
</evidence>
<sequence length="337" mass="36703">MDRDPHNPHTRAMRSVRHSRARLVALGAGWSPAALISVALALGVGPAGCRKSEVARPDEVVRAEPTTPYLARRHAHETQLRELGPSPGEYSDDAPPRGVQSVTYPSGELSLRAWYATPLGASGSRSAPALVYFHGDFAFGPDDFEAVRPFLDAGYVVMAPTLRGENGNPGDFELLWGEVDDARAAVEWLAAQPMVDRRRVYAFGHSIGGAVAAMLSLYPQLPLRMSASCGGIYVPETFGRWAASTGNRELVRFDPSDPSETELRVLGPNLPWMVHRHVAYVGRDDPWFIDNAAALERRAWELGKPFEKIEVPGDHMASLAPALAAFLELTYLDIPGS</sequence>
<evidence type="ECO:0000313" key="3">
    <source>
        <dbReference type="EMBL" id="PRQ02775.1"/>
    </source>
</evidence>